<proteinExistence type="predicted"/>
<comment type="caution">
    <text evidence="2">The sequence shown here is derived from an EMBL/GenBank/DDBJ whole genome shotgun (WGS) entry which is preliminary data.</text>
</comment>
<accession>A0ABD6B4L1</accession>
<protein>
    <submittedName>
        <fullName evidence="2">Uncharacterized protein</fullName>
    </submittedName>
</protein>
<dbReference type="AlphaFoldDB" id="A0ABD6B4L1"/>
<name>A0ABD6B4L1_9EURY</name>
<keyword evidence="1" id="KW-1133">Transmembrane helix</keyword>
<evidence type="ECO:0000313" key="2">
    <source>
        <dbReference type="EMBL" id="MFD1525790.1"/>
    </source>
</evidence>
<sequence>MLENESSMPYLLAGTMTIGTAVLLVGVTLGSELVHSEQLTQLGQPLQLAGGAVLVFAVLLFARYLDALPDQEAGH</sequence>
<dbReference type="EMBL" id="JBHUDH010000048">
    <property type="protein sequence ID" value="MFD1525790.1"/>
    <property type="molecule type" value="Genomic_DNA"/>
</dbReference>
<gene>
    <name evidence="2" type="ORF">ACFR9S_05645</name>
</gene>
<keyword evidence="1" id="KW-0472">Membrane</keyword>
<dbReference type="RefSeq" id="WP_379730798.1">
    <property type="nucleotide sequence ID" value="NZ_JBHSWZ010000024.1"/>
</dbReference>
<keyword evidence="3" id="KW-1185">Reference proteome</keyword>
<organism evidence="2 3">
    <name type="scientific">Halolamina salina</name>
    <dbReference type="NCBI Taxonomy" id="1220023"/>
    <lineage>
        <taxon>Archaea</taxon>
        <taxon>Methanobacteriati</taxon>
        <taxon>Methanobacteriota</taxon>
        <taxon>Stenosarchaea group</taxon>
        <taxon>Halobacteria</taxon>
        <taxon>Halobacteriales</taxon>
        <taxon>Haloferacaceae</taxon>
    </lineage>
</organism>
<feature type="transmembrane region" description="Helical" evidence="1">
    <location>
        <begin position="12"/>
        <end position="34"/>
    </location>
</feature>
<dbReference type="Proteomes" id="UP001597111">
    <property type="component" value="Unassembled WGS sequence"/>
</dbReference>
<reference evidence="2 3" key="1">
    <citation type="journal article" date="2019" name="Int. J. Syst. Evol. Microbiol.">
        <title>The Global Catalogue of Microorganisms (GCM) 10K type strain sequencing project: providing services to taxonomists for standard genome sequencing and annotation.</title>
        <authorList>
            <consortium name="The Broad Institute Genomics Platform"/>
            <consortium name="The Broad Institute Genome Sequencing Center for Infectious Disease"/>
            <person name="Wu L."/>
            <person name="Ma J."/>
        </authorList>
    </citation>
    <scope>NUCLEOTIDE SEQUENCE [LARGE SCALE GENOMIC DNA]</scope>
    <source>
        <strain evidence="2 3">CGMCC 1.12285</strain>
    </source>
</reference>
<feature type="transmembrane region" description="Helical" evidence="1">
    <location>
        <begin position="46"/>
        <end position="65"/>
    </location>
</feature>
<keyword evidence="1" id="KW-0812">Transmembrane</keyword>
<evidence type="ECO:0000313" key="3">
    <source>
        <dbReference type="Proteomes" id="UP001597111"/>
    </source>
</evidence>
<evidence type="ECO:0000256" key="1">
    <source>
        <dbReference type="SAM" id="Phobius"/>
    </source>
</evidence>